<protein>
    <recommendedName>
        <fullName evidence="3">Sulfotransferase family protein</fullName>
    </recommendedName>
</protein>
<dbReference type="Pfam" id="PF13469">
    <property type="entry name" value="Sulfotransfer_3"/>
    <property type="match status" value="1"/>
</dbReference>
<evidence type="ECO:0008006" key="3">
    <source>
        <dbReference type="Google" id="ProtNLM"/>
    </source>
</evidence>
<dbReference type="InterPro" id="IPR027417">
    <property type="entry name" value="P-loop_NTPase"/>
</dbReference>
<evidence type="ECO:0000313" key="1">
    <source>
        <dbReference type="EMBL" id="OFC72558.1"/>
    </source>
</evidence>
<keyword evidence="2" id="KW-1185">Reference proteome</keyword>
<gene>
    <name evidence="1" type="ORF">BFC18_03130</name>
</gene>
<reference evidence="1 2" key="1">
    <citation type="submission" date="2016-08" db="EMBL/GenBank/DDBJ databases">
        <authorList>
            <person name="Seilhamer J.J."/>
        </authorList>
    </citation>
    <scope>NUCLEOTIDE SEQUENCE [LARGE SCALE GENOMIC DNA]</scope>
    <source>
        <strain evidence="1 2">KCTC 42603</strain>
    </source>
</reference>
<organism evidence="1 2">
    <name type="scientific">Alteromonas confluentis</name>
    <dbReference type="NCBI Taxonomy" id="1656094"/>
    <lineage>
        <taxon>Bacteria</taxon>
        <taxon>Pseudomonadati</taxon>
        <taxon>Pseudomonadota</taxon>
        <taxon>Gammaproteobacteria</taxon>
        <taxon>Alteromonadales</taxon>
        <taxon>Alteromonadaceae</taxon>
        <taxon>Alteromonas/Salinimonas group</taxon>
        <taxon>Alteromonas</taxon>
    </lineage>
</organism>
<evidence type="ECO:0000313" key="2">
    <source>
        <dbReference type="Proteomes" id="UP000175691"/>
    </source>
</evidence>
<comment type="caution">
    <text evidence="1">The sequence shown here is derived from an EMBL/GenBank/DDBJ whole genome shotgun (WGS) entry which is preliminary data.</text>
</comment>
<dbReference type="OrthoDB" id="6334748at2"/>
<dbReference type="SUPFAM" id="SSF52540">
    <property type="entry name" value="P-loop containing nucleoside triphosphate hydrolases"/>
    <property type="match status" value="1"/>
</dbReference>
<sequence>MKPYKFFSVTSLSHSGSTAFSIALASHPDLISLGEVFQVLRHAPEYWLHNANHACSCGKPTAQCGFWGPALEQIRANVPMPAKGEEKYSHVSLAYKELLRYFHKVYGDEKRMVDTSKGIRHLNLIASDPLLSPTICFLLRDVRSYASSQTRLARSEQRSGLKKVKGHYWFQMLKWYQGNRKREKLLNRSELNVVKIGYEQFCFNVESVLGQVYHSAGLPLLSSTGNLEQAEHHILFGNPMRLSAKKSSEIAYDARWLKENDYLLPACLMPFVMKYNQQAVYQTSAAPPFTGHPVQREQLLYSEK</sequence>
<dbReference type="Gene3D" id="3.40.50.300">
    <property type="entry name" value="P-loop containing nucleotide triphosphate hydrolases"/>
    <property type="match status" value="1"/>
</dbReference>
<name>A0A1E7ZGB0_9ALTE</name>
<accession>A0A1E7ZGB0</accession>
<dbReference type="AlphaFoldDB" id="A0A1E7ZGB0"/>
<dbReference type="EMBL" id="MDHN01000004">
    <property type="protein sequence ID" value="OFC72558.1"/>
    <property type="molecule type" value="Genomic_DNA"/>
</dbReference>
<proteinExistence type="predicted"/>
<dbReference type="RefSeq" id="WP_070123472.1">
    <property type="nucleotide sequence ID" value="NZ_MDHN01000004.1"/>
</dbReference>
<dbReference type="Proteomes" id="UP000175691">
    <property type="component" value="Unassembled WGS sequence"/>
</dbReference>